<dbReference type="STRING" id="1348624.GCA_001591545_01872"/>
<proteinExistence type="predicted"/>
<dbReference type="GO" id="GO:0016020">
    <property type="term" value="C:membrane"/>
    <property type="evidence" value="ECO:0007669"/>
    <property type="project" value="InterPro"/>
</dbReference>
<dbReference type="AlphaFoldDB" id="A0A2X4WSG5"/>
<dbReference type="InterPro" id="IPR056066">
    <property type="entry name" value="DUF7649"/>
</dbReference>
<keyword evidence="5" id="KW-1185">Reference proteome</keyword>
<dbReference type="RefSeq" id="WP_066140118.1">
    <property type="nucleotide sequence ID" value="NZ_CBCSGM010000001.1"/>
</dbReference>
<evidence type="ECO:0000256" key="1">
    <source>
        <dbReference type="SAM" id="Phobius"/>
    </source>
</evidence>
<evidence type="ECO:0000259" key="2">
    <source>
        <dbReference type="Pfam" id="PF09922"/>
    </source>
</evidence>
<keyword evidence="1" id="KW-0812">Transmembrane</keyword>
<feature type="domain" description="DUF7649" evidence="3">
    <location>
        <begin position="5"/>
        <end position="89"/>
    </location>
</feature>
<organism evidence="4 5">
    <name type="scientific">Lederbergia lenta</name>
    <name type="common">Bacillus lentus</name>
    <dbReference type="NCBI Taxonomy" id="1467"/>
    <lineage>
        <taxon>Bacteria</taxon>
        <taxon>Bacillati</taxon>
        <taxon>Bacillota</taxon>
        <taxon>Bacilli</taxon>
        <taxon>Bacillales</taxon>
        <taxon>Bacillaceae</taxon>
        <taxon>Lederbergia</taxon>
    </lineage>
</organism>
<feature type="transmembrane region" description="Helical" evidence="1">
    <location>
        <begin position="58"/>
        <end position="88"/>
    </location>
</feature>
<accession>A0A2X4WSG5</accession>
<dbReference type="NCBIfam" id="NF040535">
    <property type="entry name" value="LiaF_C_term"/>
    <property type="match status" value="1"/>
</dbReference>
<dbReference type="KEGG" id="blen:NCTC4824_02823"/>
<feature type="transmembrane region" description="Helical" evidence="1">
    <location>
        <begin position="29"/>
        <end position="46"/>
    </location>
</feature>
<evidence type="ECO:0000259" key="3">
    <source>
        <dbReference type="Pfam" id="PF24661"/>
    </source>
</evidence>
<feature type="domain" description="Cell wall-active antibiotics response LiaF-like C-terminal" evidence="2">
    <location>
        <begin position="125"/>
        <end position="236"/>
    </location>
</feature>
<sequence length="239" mass="27125">MKKMSKTSLIGWFMLIMAVGMGLELFFNLRIFIPLLVGIFLIYSSIRTGKKGRKNVYLIIGISLIAIAILSSTFFKFFIIAAVIYILIQYSKNKKEPQKIIVETMAPDPKPSYRKRTPFITNRFTGNKRIVNEVFEWDDINIQCGFGDTVIDLGMTMLPPGESVVVIRSLVGDIQLLVPFDVNIHINHSTISGKLRIFNEESEHFNSNIIYYPDGGEEALRTVKIITNVMVGNVEVKRI</sequence>
<name>A0A2X4WSG5_LEDLE</name>
<dbReference type="Proteomes" id="UP000249134">
    <property type="component" value="Chromosome 1"/>
</dbReference>
<dbReference type="InterPro" id="IPR047793">
    <property type="entry name" value="LiaF_C"/>
</dbReference>
<dbReference type="InterPro" id="IPR024425">
    <property type="entry name" value="LiaF-like_C"/>
</dbReference>
<gene>
    <name evidence="4" type="ORF">NCTC4824_02823</name>
</gene>
<reference evidence="4 5" key="1">
    <citation type="submission" date="2018-06" db="EMBL/GenBank/DDBJ databases">
        <authorList>
            <consortium name="Pathogen Informatics"/>
            <person name="Doyle S."/>
        </authorList>
    </citation>
    <scope>NUCLEOTIDE SEQUENCE [LARGE SCALE GENOMIC DNA]</scope>
    <source>
        <strain evidence="4 5">NCTC4824</strain>
    </source>
</reference>
<protein>
    <submittedName>
        <fullName evidence="4">Transporter LiaF</fullName>
    </submittedName>
</protein>
<evidence type="ECO:0000313" key="4">
    <source>
        <dbReference type="EMBL" id="SQI60570.1"/>
    </source>
</evidence>
<keyword evidence="1" id="KW-1133">Transmembrane helix</keyword>
<keyword evidence="1" id="KW-0472">Membrane</keyword>
<evidence type="ECO:0000313" key="5">
    <source>
        <dbReference type="Proteomes" id="UP000249134"/>
    </source>
</evidence>
<dbReference type="Pfam" id="PF09922">
    <property type="entry name" value="LiaF-like_C"/>
    <property type="match status" value="1"/>
</dbReference>
<dbReference type="Pfam" id="PF24661">
    <property type="entry name" value="DUF7649"/>
    <property type="match status" value="1"/>
</dbReference>
<dbReference type="InterPro" id="IPR016975">
    <property type="entry name" value="Cell_wall_LiaF"/>
</dbReference>
<dbReference type="EMBL" id="LS483476">
    <property type="protein sequence ID" value="SQI60570.1"/>
    <property type="molecule type" value="Genomic_DNA"/>
</dbReference>
<dbReference type="PIRSF" id="PIRSF031509">
    <property type="entry name" value="Cell_wall_LiaF/YvqF"/>
    <property type="match status" value="1"/>
</dbReference>